<keyword evidence="2" id="KW-0614">Plasmid</keyword>
<dbReference type="Gene3D" id="3.40.50.880">
    <property type="match status" value="1"/>
</dbReference>
<dbReference type="InterPro" id="IPR029062">
    <property type="entry name" value="Class_I_gatase-like"/>
</dbReference>
<dbReference type="SUPFAM" id="SSF52317">
    <property type="entry name" value="Class I glutamine amidotransferase-like"/>
    <property type="match status" value="1"/>
</dbReference>
<reference evidence="2 4" key="2">
    <citation type="submission" date="2018-12" db="EMBL/GenBank/DDBJ databases">
        <authorList>
            <consortium name="Pathogen Informatics"/>
        </authorList>
    </citation>
    <scope>NUCLEOTIDE SEQUENCE [LARGE SCALE GENOMIC DNA]</scope>
    <source>
        <strain evidence="2 4">NCTC12735</strain>
        <plasmid evidence="4">13</plasmid>
    </source>
</reference>
<evidence type="ECO:0000313" key="2">
    <source>
        <dbReference type="EMBL" id="VEH85332.1"/>
    </source>
</evidence>
<dbReference type="RefSeq" id="WP_058462744.1">
    <property type="nucleotide sequence ID" value="NZ_CAAAHS010000013.1"/>
</dbReference>
<evidence type="ECO:0008006" key="5">
    <source>
        <dbReference type="Google" id="ProtNLM"/>
    </source>
</evidence>
<reference evidence="1 3" key="1">
    <citation type="submission" date="2015-11" db="EMBL/GenBank/DDBJ databases">
        <title>Identification of large and diverse effector repertoires of 38 Legionella species.</title>
        <authorList>
            <person name="Burstein D."/>
            <person name="Amaro F."/>
            <person name="Zusman T."/>
            <person name="Lifshitz Z."/>
            <person name="Cohen O."/>
            <person name="Gilbert J.A."/>
            <person name="Pupko T."/>
            <person name="Shuman H.A."/>
            <person name="Segal G."/>
        </authorList>
    </citation>
    <scope>NUCLEOTIDE SEQUENCE [LARGE SCALE GENOMIC DNA]</scope>
    <source>
        <strain evidence="1 3">1762-AUS-E</strain>
    </source>
</reference>
<keyword evidence="3" id="KW-1185">Reference proteome</keyword>
<dbReference type="Proteomes" id="UP000281170">
    <property type="component" value="Plasmid 13"/>
</dbReference>
<dbReference type="PATRIC" id="fig|45056.6.peg.1720"/>
<dbReference type="Pfam" id="PF07722">
    <property type="entry name" value="Peptidase_C26"/>
    <property type="match status" value="1"/>
</dbReference>
<dbReference type="OrthoDB" id="9813383at2"/>
<sequence>MNRKTNNTTPFLYNFANEPRKIGFEIEYVGLSIDKLGENLKITATEENRLIQAFEDLTRVFYLGLQFHPEFLIYKMVFLRIFKVFIKTSRQGI</sequence>
<dbReference type="AlphaFoldDB" id="A0A0W0R1M9"/>
<gene>
    <name evidence="1" type="ORF">Lade_1668</name>
    <name evidence="2" type="ORF">NCTC12735_00959</name>
</gene>
<evidence type="ECO:0000313" key="1">
    <source>
        <dbReference type="EMBL" id="KTC64988.1"/>
    </source>
</evidence>
<name>A0A0W0R1M9_9GAMM</name>
<geneLocation type="plasmid" evidence="2 4">
    <name>13</name>
</geneLocation>
<accession>A0A0W0R1M9</accession>
<proteinExistence type="predicted"/>
<dbReference type="Proteomes" id="UP000054859">
    <property type="component" value="Unassembled WGS sequence"/>
</dbReference>
<organism evidence="1 3">
    <name type="scientific">Legionella adelaidensis</name>
    <dbReference type="NCBI Taxonomy" id="45056"/>
    <lineage>
        <taxon>Bacteria</taxon>
        <taxon>Pseudomonadati</taxon>
        <taxon>Pseudomonadota</taxon>
        <taxon>Gammaproteobacteria</taxon>
        <taxon>Legionellales</taxon>
        <taxon>Legionellaceae</taxon>
        <taxon>Legionella</taxon>
    </lineage>
</organism>
<dbReference type="STRING" id="45056.Lade_1668"/>
<dbReference type="KEGG" id="ladl:NCTC12735_00959"/>
<evidence type="ECO:0000313" key="3">
    <source>
        <dbReference type="Proteomes" id="UP000054859"/>
    </source>
</evidence>
<dbReference type="EMBL" id="LR134422">
    <property type="protein sequence ID" value="VEH85332.1"/>
    <property type="molecule type" value="Genomic_DNA"/>
</dbReference>
<evidence type="ECO:0000313" key="4">
    <source>
        <dbReference type="Proteomes" id="UP000281170"/>
    </source>
</evidence>
<protein>
    <recommendedName>
        <fullName evidence="5">Glutamine amidotransferase domain-containing protein</fullName>
    </recommendedName>
</protein>
<dbReference type="GO" id="GO:0016787">
    <property type="term" value="F:hydrolase activity"/>
    <property type="evidence" value="ECO:0007669"/>
    <property type="project" value="InterPro"/>
</dbReference>
<dbReference type="InterPro" id="IPR011697">
    <property type="entry name" value="Peptidase_C26"/>
</dbReference>
<dbReference type="EMBL" id="LNKA01000011">
    <property type="protein sequence ID" value="KTC64988.1"/>
    <property type="molecule type" value="Genomic_DNA"/>
</dbReference>